<dbReference type="AlphaFoldDB" id="F4XX36"/>
<comment type="similarity">
    <text evidence="1">Belongs to the UPF0175 family.</text>
</comment>
<dbReference type="PANTHER" id="PTHR37525">
    <property type="entry name" value="UPF0175 PROTEIN SSL1255"/>
    <property type="match status" value="1"/>
</dbReference>
<dbReference type="Pfam" id="PF03683">
    <property type="entry name" value="UPF0175"/>
    <property type="match status" value="1"/>
</dbReference>
<dbReference type="Proteomes" id="UP000003959">
    <property type="component" value="Unassembled WGS sequence"/>
</dbReference>
<sequence length="81" mass="9274">MSVTIPNDIFQSTGMTEAELELEIAVMLYQKEKLTLGNASRLAGMNQINFQQLLASRNICLHYDVEDFREDLHTLEELKSL</sequence>
<dbReference type="InterPro" id="IPR052264">
    <property type="entry name" value="UPF0175_domain"/>
</dbReference>
<dbReference type="OrthoDB" id="462653at2"/>
<accession>F4XX36</accession>
<protein>
    <submittedName>
        <fullName evidence="2">Uncharacterized small protein</fullName>
    </submittedName>
</protein>
<organism evidence="2 3">
    <name type="scientific">Moorena producens 3L</name>
    <dbReference type="NCBI Taxonomy" id="489825"/>
    <lineage>
        <taxon>Bacteria</taxon>
        <taxon>Bacillati</taxon>
        <taxon>Cyanobacteriota</taxon>
        <taxon>Cyanophyceae</taxon>
        <taxon>Coleofasciculales</taxon>
        <taxon>Coleofasciculaceae</taxon>
        <taxon>Moorena</taxon>
    </lineage>
</organism>
<keyword evidence="3" id="KW-1185">Reference proteome</keyword>
<reference evidence="3" key="1">
    <citation type="journal article" date="2011" name="Proc. Natl. Acad. Sci. U.S.A.">
        <title>Genomic insights into the physiology and ecology of the marine filamentous cyanobacterium Lyngbya majuscula.</title>
        <authorList>
            <person name="Jones A.C."/>
            <person name="Monroe E.A."/>
            <person name="Podell S."/>
            <person name="Hess W.R."/>
            <person name="Klages S."/>
            <person name="Esquenazi E."/>
            <person name="Niessen S."/>
            <person name="Hoover H."/>
            <person name="Rothmann M."/>
            <person name="Lasken R.S."/>
            <person name="Yates J.R.III."/>
            <person name="Reinhardt R."/>
            <person name="Kube M."/>
            <person name="Burkart M.D."/>
            <person name="Allen E.E."/>
            <person name="Dorrestein P.C."/>
            <person name="Gerwick W.H."/>
            <person name="Gerwick L."/>
        </authorList>
    </citation>
    <scope>NUCLEOTIDE SEQUENCE [LARGE SCALE GENOMIC DNA]</scope>
    <source>
        <strain evidence="3">3L</strain>
    </source>
</reference>
<evidence type="ECO:0000313" key="3">
    <source>
        <dbReference type="Proteomes" id="UP000003959"/>
    </source>
</evidence>
<dbReference type="PANTHER" id="PTHR37525:SF1">
    <property type="entry name" value="UPF0175 PROTEIN SSL1255"/>
    <property type="match status" value="1"/>
</dbReference>
<dbReference type="InterPro" id="IPR005368">
    <property type="entry name" value="UPF0175"/>
</dbReference>
<proteinExistence type="inferred from homology"/>
<gene>
    <name evidence="2" type="ORF">LYNGBM3L_45880</name>
</gene>
<evidence type="ECO:0000313" key="2">
    <source>
        <dbReference type="EMBL" id="EGJ30921.1"/>
    </source>
</evidence>
<dbReference type="eggNOG" id="COG2886">
    <property type="taxonomic scope" value="Bacteria"/>
</dbReference>
<dbReference type="EMBL" id="GL890945">
    <property type="protein sequence ID" value="EGJ30921.1"/>
    <property type="molecule type" value="Genomic_DNA"/>
</dbReference>
<dbReference type="HOGENOM" id="CLU_154570_2_1_3"/>
<dbReference type="RefSeq" id="WP_009148995.1">
    <property type="nucleotide sequence ID" value="NZ_GL890945.1"/>
</dbReference>
<evidence type="ECO:0000256" key="1">
    <source>
        <dbReference type="ARBA" id="ARBA00005651"/>
    </source>
</evidence>
<name>F4XX36_9CYAN</name>